<evidence type="ECO:0000313" key="2">
    <source>
        <dbReference type="Proteomes" id="UP000025748"/>
    </source>
</evidence>
<dbReference type="InterPro" id="IPR008514">
    <property type="entry name" value="T6SS_Hcp"/>
</dbReference>
<dbReference type="PANTHER" id="PTHR36152">
    <property type="entry name" value="CYTOPLASMIC PROTEIN-RELATED"/>
    <property type="match status" value="1"/>
</dbReference>
<dbReference type="PANTHER" id="PTHR36152:SF1">
    <property type="entry name" value="UBIQUITIN-LIKE DOMAIN-CONTAINING PROTEIN"/>
    <property type="match status" value="1"/>
</dbReference>
<reference evidence="1 2" key="1">
    <citation type="submission" date="2014-03" db="EMBL/GenBank/DDBJ databases">
        <title>Genome sequence of Bordetella hinzii.</title>
        <authorList>
            <person name="Register K."/>
            <person name="Harvill E."/>
            <person name="Goodfield L.L."/>
            <person name="Ivanov Y.V."/>
            <person name="Meyer J.A."/>
            <person name="Muse S.J."/>
            <person name="Jacobs N."/>
            <person name="Bendor L."/>
            <person name="Smallridge W.E."/>
            <person name="Brinkac L.M."/>
            <person name="Sanka R."/>
            <person name="Kim M."/>
            <person name="Losada L."/>
        </authorList>
    </citation>
    <scope>NUCLEOTIDE SEQUENCE [LARGE SCALE GENOMIC DNA]</scope>
    <source>
        <strain evidence="1 2">OH87 BAL007II</strain>
    </source>
</reference>
<dbReference type="Pfam" id="PF05638">
    <property type="entry name" value="T6SS_HCP"/>
    <property type="match status" value="1"/>
</dbReference>
<dbReference type="Gene3D" id="2.30.110.20">
    <property type="entry name" value="Hcp1-like"/>
    <property type="match status" value="1"/>
</dbReference>
<organism evidence="1 2">
    <name type="scientific">Bordetella hinzii OH87 BAL007II</name>
    <dbReference type="NCBI Taxonomy" id="1331262"/>
    <lineage>
        <taxon>Bacteria</taxon>
        <taxon>Pseudomonadati</taxon>
        <taxon>Pseudomonadota</taxon>
        <taxon>Betaproteobacteria</taxon>
        <taxon>Burkholderiales</taxon>
        <taxon>Alcaligenaceae</taxon>
        <taxon>Bordetella</taxon>
    </lineage>
</organism>
<evidence type="ECO:0000313" key="1">
    <source>
        <dbReference type="EMBL" id="KCB21795.1"/>
    </source>
</evidence>
<dbReference type="InterPro" id="IPR036624">
    <property type="entry name" value="Hcp1-lik_sf"/>
</dbReference>
<dbReference type="EMBL" id="JHEM01000029">
    <property type="protein sequence ID" value="KCB21795.1"/>
    <property type="molecule type" value="Genomic_DNA"/>
</dbReference>
<comment type="caution">
    <text evidence="1">The sequence shown here is derived from an EMBL/GenBank/DDBJ whole genome shotgun (WGS) entry which is preliminary data.</text>
</comment>
<name>A0ABR4QY51_9BORD</name>
<keyword evidence="2" id="KW-1185">Reference proteome</keyword>
<dbReference type="GeneID" id="92996396"/>
<dbReference type="SUPFAM" id="SSF141452">
    <property type="entry name" value="Hcp1-like"/>
    <property type="match status" value="1"/>
</dbReference>
<dbReference type="Proteomes" id="UP000025748">
    <property type="component" value="Unassembled WGS sequence"/>
</dbReference>
<accession>A0ABR4QY51</accession>
<dbReference type="RefSeq" id="WP_029577946.1">
    <property type="nucleotide sequence ID" value="NZ_JHEM01000029.1"/>
</dbReference>
<gene>
    <name evidence="1" type="ORF">L544_0314</name>
</gene>
<proteinExistence type="predicted"/>
<protein>
    <submittedName>
        <fullName evidence="1">PF05638 family protein</fullName>
    </submittedName>
</protein>
<sequence>MNIYLKIKDIKGNSSVDPYEGCIVLESFSLGVSQPMTLDVGNSERTLGRPDFRQLVCAKQADQSSPALMGACAGAKKLGEIELIVSRNADDKSLGRMIITMGNGIISSYDVSGGGGMETDSFTISFTSIKYEYTQQGPTGEKLGNASMGWDLAANKPL</sequence>
<dbReference type="InterPro" id="IPR053165">
    <property type="entry name" value="HSI-I_assembly_Hcp1"/>
</dbReference>